<dbReference type="Gene3D" id="3.30.1480.10">
    <property type="entry name" value="NusA, N-terminal domain"/>
    <property type="match status" value="1"/>
</dbReference>
<dbReference type="SMART" id="SM00316">
    <property type="entry name" value="S1"/>
    <property type="match status" value="1"/>
</dbReference>
<evidence type="ECO:0000256" key="6">
    <source>
        <dbReference type="ARBA" id="ARBA00023163"/>
    </source>
</evidence>
<dbReference type="SUPFAM" id="SSF54814">
    <property type="entry name" value="Prokaryotic type KH domain (KH-domain type II)"/>
    <property type="match status" value="2"/>
</dbReference>
<evidence type="ECO:0000259" key="8">
    <source>
        <dbReference type="PROSITE" id="PS50126"/>
    </source>
</evidence>
<dbReference type="GO" id="GO:0003723">
    <property type="term" value="F:RNA binding"/>
    <property type="evidence" value="ECO:0007669"/>
    <property type="project" value="UniProtKB-KW"/>
</dbReference>
<dbReference type="CDD" id="cd04455">
    <property type="entry name" value="S1_NusA"/>
    <property type="match status" value="1"/>
</dbReference>
<dbReference type="GO" id="GO:0006353">
    <property type="term" value="P:DNA-templated transcription termination"/>
    <property type="evidence" value="ECO:0007669"/>
    <property type="project" value="UniProtKB-KW"/>
</dbReference>
<dbReference type="PANTHER" id="PTHR22648">
    <property type="entry name" value="TRANSCRIPTION TERMINATION FACTOR NUSA"/>
    <property type="match status" value="1"/>
</dbReference>
<dbReference type="InterPro" id="IPR015946">
    <property type="entry name" value="KH_dom-like_a/b"/>
</dbReference>
<dbReference type="GO" id="GO:0031564">
    <property type="term" value="P:transcription antitermination"/>
    <property type="evidence" value="ECO:0007669"/>
    <property type="project" value="UniProtKB-KW"/>
</dbReference>
<name>A0A381R3U3_9ZZZZ</name>
<dbReference type="InterPro" id="IPR030842">
    <property type="entry name" value="TF_NusA_bacterial"/>
</dbReference>
<keyword evidence="4" id="KW-0694">RNA-binding</keyword>
<keyword evidence="6" id="KW-0804">Transcription</keyword>
<evidence type="ECO:0000256" key="5">
    <source>
        <dbReference type="ARBA" id="ARBA00023015"/>
    </source>
</evidence>
<dbReference type="InterPro" id="IPR012340">
    <property type="entry name" value="NA-bd_OB-fold"/>
</dbReference>
<proteinExistence type="inferred from homology"/>
<dbReference type="Pfam" id="PF26594">
    <property type="entry name" value="KH_NusA_2nd"/>
    <property type="match status" value="1"/>
</dbReference>
<dbReference type="PROSITE" id="PS50126">
    <property type="entry name" value="S1"/>
    <property type="match status" value="1"/>
</dbReference>
<evidence type="ECO:0000256" key="3">
    <source>
        <dbReference type="ARBA" id="ARBA00022814"/>
    </source>
</evidence>
<dbReference type="InterPro" id="IPR009019">
    <property type="entry name" value="KH_sf_prok-type"/>
</dbReference>
<dbReference type="InterPro" id="IPR010213">
    <property type="entry name" value="TF_NusA"/>
</dbReference>
<dbReference type="InterPro" id="IPR036555">
    <property type="entry name" value="NusA_N_sf"/>
</dbReference>
<keyword evidence="2" id="KW-0963">Cytoplasm</keyword>
<dbReference type="SUPFAM" id="SSF69705">
    <property type="entry name" value="Transcription factor NusA, N-terminal domain"/>
    <property type="match status" value="1"/>
</dbReference>
<keyword evidence="3" id="KW-0889">Transcription antitermination</keyword>
<gene>
    <name evidence="9" type="ORF">METZ01_LOCUS39054</name>
</gene>
<dbReference type="CDD" id="cd02134">
    <property type="entry name" value="KH-II_NusA_rpt1"/>
    <property type="match status" value="1"/>
</dbReference>
<evidence type="ECO:0000256" key="2">
    <source>
        <dbReference type="ARBA" id="ARBA00022490"/>
    </source>
</evidence>
<dbReference type="FunFam" id="3.30.300.20:FF:000002">
    <property type="entry name" value="Transcription termination/antitermination protein NusA"/>
    <property type="match status" value="1"/>
</dbReference>
<protein>
    <recommendedName>
        <fullName evidence="8">S1 motif domain-containing protein</fullName>
    </recommendedName>
</protein>
<evidence type="ECO:0000256" key="7">
    <source>
        <dbReference type="SAM" id="MobiDB-lite"/>
    </source>
</evidence>
<dbReference type="InterPro" id="IPR003029">
    <property type="entry name" value="S1_domain"/>
</dbReference>
<dbReference type="Pfam" id="PF08529">
    <property type="entry name" value="NusA_N"/>
    <property type="match status" value="1"/>
</dbReference>
<dbReference type="InterPro" id="IPR058582">
    <property type="entry name" value="KH_NusA_2nd"/>
</dbReference>
<dbReference type="InterPro" id="IPR025249">
    <property type="entry name" value="TF_NusA_KH_1st"/>
</dbReference>
<dbReference type="GO" id="GO:0005829">
    <property type="term" value="C:cytosol"/>
    <property type="evidence" value="ECO:0007669"/>
    <property type="project" value="TreeGrafter"/>
</dbReference>
<keyword evidence="5" id="KW-0805">Transcription regulation</keyword>
<dbReference type="SUPFAM" id="SSF50249">
    <property type="entry name" value="Nucleic acid-binding proteins"/>
    <property type="match status" value="1"/>
</dbReference>
<dbReference type="Gene3D" id="2.40.50.140">
    <property type="entry name" value="Nucleic acid-binding proteins"/>
    <property type="match status" value="1"/>
</dbReference>
<evidence type="ECO:0000256" key="1">
    <source>
        <dbReference type="ARBA" id="ARBA00022472"/>
    </source>
</evidence>
<evidence type="ECO:0000313" key="9">
    <source>
        <dbReference type="EMBL" id="SUZ86200.1"/>
    </source>
</evidence>
<accession>A0A381R3U3</accession>
<keyword evidence="1" id="KW-0806">Transcription termination</keyword>
<dbReference type="AlphaFoldDB" id="A0A381R3U3"/>
<dbReference type="Gene3D" id="3.30.300.20">
    <property type="match status" value="2"/>
</dbReference>
<dbReference type="InterPro" id="IPR013735">
    <property type="entry name" value="TF_NusA_N"/>
</dbReference>
<sequence>MINRDLIDIFIELAREKNIERSELGTIIEDLFLFIIDKEKGDSENCSVIVNLDKGEIEIYIEKTIVDHVDDDHFDITLERALELEPELSDLKLGDTFVEVIDPARFGRRLISNARQFLNKRTREVQQQYIYEDYVQRIGEVVIGTVHQVHRENTFVNIEHTELRMPHNEQIFSERFRRGDTIRALIKSVDVTPKGPDIIISRRDDLFLYKLFEMEVPEIEDGIIEIKGIARKPGERSKIIVHSIDKRIDAVGACVGMRGSRIQAIVRELNNEKIDIVNFTDRSEIFLTRALSPAKPIDLYIDDDRKYCVAIFNEGELESAVGRSGVNINLAAKLTGYTIDAYTEKEYEEVLLNQKTNLDTLKGIKKSVIKKLEGVDIVSVADYLSAKKKVLVDELELSVDEISSISVAVDIFIDLNKPVEEAPAEEEVVEEAPAEEEVVEEAPAEEEVVEEAPAEEEVPVEEKDNN</sequence>
<dbReference type="NCBIfam" id="TIGR01953">
    <property type="entry name" value="NusA"/>
    <property type="match status" value="1"/>
</dbReference>
<dbReference type="PANTHER" id="PTHR22648:SF0">
    <property type="entry name" value="TRANSCRIPTION TERMINATION_ANTITERMINATION PROTEIN NUSA"/>
    <property type="match status" value="1"/>
</dbReference>
<feature type="domain" description="S1 motif" evidence="8">
    <location>
        <begin position="139"/>
        <end position="203"/>
    </location>
</feature>
<reference evidence="9" key="1">
    <citation type="submission" date="2018-05" db="EMBL/GenBank/DDBJ databases">
        <authorList>
            <person name="Lanie J.A."/>
            <person name="Ng W.-L."/>
            <person name="Kazmierczak K.M."/>
            <person name="Andrzejewski T.M."/>
            <person name="Davidsen T.M."/>
            <person name="Wayne K.J."/>
            <person name="Tettelin H."/>
            <person name="Glass J.I."/>
            <person name="Rusch D."/>
            <person name="Podicherti R."/>
            <person name="Tsui H.-C.T."/>
            <person name="Winkler M.E."/>
        </authorList>
    </citation>
    <scope>NUCLEOTIDE SEQUENCE</scope>
</reference>
<dbReference type="HAMAP" id="MF_00945_B">
    <property type="entry name" value="NusA_B"/>
    <property type="match status" value="1"/>
</dbReference>
<dbReference type="GO" id="GO:0003700">
    <property type="term" value="F:DNA-binding transcription factor activity"/>
    <property type="evidence" value="ECO:0007669"/>
    <property type="project" value="InterPro"/>
</dbReference>
<evidence type="ECO:0000256" key="4">
    <source>
        <dbReference type="ARBA" id="ARBA00022884"/>
    </source>
</evidence>
<dbReference type="EMBL" id="UINC01001670">
    <property type="protein sequence ID" value="SUZ86200.1"/>
    <property type="molecule type" value="Genomic_DNA"/>
</dbReference>
<feature type="region of interest" description="Disordered" evidence="7">
    <location>
        <begin position="422"/>
        <end position="466"/>
    </location>
</feature>
<dbReference type="Pfam" id="PF13184">
    <property type="entry name" value="KH_NusA_1st"/>
    <property type="match status" value="1"/>
</dbReference>
<feature type="compositionally biased region" description="Acidic residues" evidence="7">
    <location>
        <begin position="422"/>
        <end position="459"/>
    </location>
</feature>
<organism evidence="9">
    <name type="scientific">marine metagenome</name>
    <dbReference type="NCBI Taxonomy" id="408172"/>
    <lineage>
        <taxon>unclassified sequences</taxon>
        <taxon>metagenomes</taxon>
        <taxon>ecological metagenomes</taxon>
    </lineage>
</organism>